<proteinExistence type="predicted"/>
<dbReference type="Pfam" id="PF01047">
    <property type="entry name" value="MarR"/>
    <property type="match status" value="1"/>
</dbReference>
<evidence type="ECO:0000313" key="3">
    <source>
        <dbReference type="Proteomes" id="UP000632222"/>
    </source>
</evidence>
<reference evidence="3" key="1">
    <citation type="journal article" date="2019" name="Int. J. Syst. Evol. Microbiol.">
        <title>The Global Catalogue of Microorganisms (GCM) 10K type strain sequencing project: providing services to taxonomists for standard genome sequencing and annotation.</title>
        <authorList>
            <consortium name="The Broad Institute Genomics Platform"/>
            <consortium name="The Broad Institute Genome Sequencing Center for Infectious Disease"/>
            <person name="Wu L."/>
            <person name="Ma J."/>
        </authorList>
    </citation>
    <scope>NUCLEOTIDE SEQUENCE [LARGE SCALE GENOMIC DNA]</scope>
    <source>
        <strain evidence="3">JCM 14370</strain>
    </source>
</reference>
<dbReference type="PANTHER" id="PTHR33164">
    <property type="entry name" value="TRANSCRIPTIONAL REGULATOR, MARR FAMILY"/>
    <property type="match status" value="1"/>
</dbReference>
<sequence>MDRPHKHPVLKLEQYRDMPDHPASSTEQNLITGLHKISLVLKSQAWKGAAPQKLTPTQGEILVQLRQEVNGQTLSQLASHLGITLATTSDAVSMLVKKGLVSKVRSPEDARQLRITLTAEGQAEAQKSAGWTDFLLEAVQDLSPEEQGLMLHMLLKLIRGLQTRDHVPAAQMCLTCQFFQPGEGPSSPHFCQFTQTPLKPMDLKLDCPDHQDIL</sequence>
<organism evidence="2 3">
    <name type="scientific">Deinococcus roseus</name>
    <dbReference type="NCBI Taxonomy" id="392414"/>
    <lineage>
        <taxon>Bacteria</taxon>
        <taxon>Thermotogati</taxon>
        <taxon>Deinococcota</taxon>
        <taxon>Deinococci</taxon>
        <taxon>Deinococcales</taxon>
        <taxon>Deinococcaceae</taxon>
        <taxon>Deinococcus</taxon>
    </lineage>
</organism>
<dbReference type="EMBL" id="BMOD01000010">
    <property type="protein sequence ID" value="GGJ40369.1"/>
    <property type="molecule type" value="Genomic_DNA"/>
</dbReference>
<comment type="caution">
    <text evidence="2">The sequence shown here is derived from an EMBL/GenBank/DDBJ whole genome shotgun (WGS) entry which is preliminary data.</text>
</comment>
<dbReference type="PANTHER" id="PTHR33164:SF43">
    <property type="entry name" value="HTH-TYPE TRANSCRIPTIONAL REPRESSOR YETL"/>
    <property type="match status" value="1"/>
</dbReference>
<protein>
    <submittedName>
        <fullName evidence="2">Transcriptional regulator</fullName>
    </submittedName>
</protein>
<evidence type="ECO:0000259" key="1">
    <source>
        <dbReference type="PROSITE" id="PS50995"/>
    </source>
</evidence>
<dbReference type="InterPro" id="IPR000835">
    <property type="entry name" value="HTH_MarR-typ"/>
</dbReference>
<dbReference type="InterPro" id="IPR036388">
    <property type="entry name" value="WH-like_DNA-bd_sf"/>
</dbReference>
<dbReference type="Gene3D" id="1.10.10.10">
    <property type="entry name" value="Winged helix-like DNA-binding domain superfamily/Winged helix DNA-binding domain"/>
    <property type="match status" value="1"/>
</dbReference>
<dbReference type="PROSITE" id="PS50995">
    <property type="entry name" value="HTH_MARR_2"/>
    <property type="match status" value="1"/>
</dbReference>
<feature type="domain" description="HTH marR-type" evidence="1">
    <location>
        <begin position="27"/>
        <end position="159"/>
    </location>
</feature>
<dbReference type="SMART" id="SM00347">
    <property type="entry name" value="HTH_MARR"/>
    <property type="match status" value="1"/>
</dbReference>
<keyword evidence="3" id="KW-1185">Reference proteome</keyword>
<dbReference type="InterPro" id="IPR039422">
    <property type="entry name" value="MarR/SlyA-like"/>
</dbReference>
<dbReference type="Proteomes" id="UP000632222">
    <property type="component" value="Unassembled WGS sequence"/>
</dbReference>
<name>A0ABQ2D362_9DEIO</name>
<dbReference type="PRINTS" id="PR00598">
    <property type="entry name" value="HTHMARR"/>
</dbReference>
<gene>
    <name evidence="2" type="ORF">GCM10008938_28060</name>
</gene>
<dbReference type="CDD" id="cd00090">
    <property type="entry name" value="HTH_ARSR"/>
    <property type="match status" value="1"/>
</dbReference>
<evidence type="ECO:0000313" key="2">
    <source>
        <dbReference type="EMBL" id="GGJ40369.1"/>
    </source>
</evidence>
<accession>A0ABQ2D362</accession>
<dbReference type="SUPFAM" id="SSF46785">
    <property type="entry name" value="Winged helix' DNA-binding domain"/>
    <property type="match status" value="1"/>
</dbReference>
<dbReference type="InterPro" id="IPR036390">
    <property type="entry name" value="WH_DNA-bd_sf"/>
</dbReference>
<dbReference type="InterPro" id="IPR011991">
    <property type="entry name" value="ArsR-like_HTH"/>
</dbReference>